<evidence type="ECO:0000259" key="4">
    <source>
        <dbReference type="Pfam" id="PF25800"/>
    </source>
</evidence>
<feature type="compositionally biased region" description="Low complexity" evidence="2">
    <location>
        <begin position="378"/>
        <end position="432"/>
    </location>
</feature>
<feature type="compositionally biased region" description="Basic and acidic residues" evidence="2">
    <location>
        <begin position="756"/>
        <end position="773"/>
    </location>
</feature>
<dbReference type="RefSeq" id="WP_076514772.1">
    <property type="nucleotide sequence ID" value="NZ_FTOH01000003.1"/>
</dbReference>
<feature type="compositionally biased region" description="Acidic residues" evidence="2">
    <location>
        <begin position="899"/>
        <end position="913"/>
    </location>
</feature>
<dbReference type="CDD" id="cd00118">
    <property type="entry name" value="LysM"/>
    <property type="match status" value="1"/>
</dbReference>
<dbReference type="InterPro" id="IPR020012">
    <property type="entry name" value="LysM_FimV"/>
</dbReference>
<dbReference type="InterPro" id="IPR036779">
    <property type="entry name" value="LysM_dom_sf"/>
</dbReference>
<dbReference type="STRING" id="484498.SAMN05421686_103262"/>
<dbReference type="Gene3D" id="1.20.58.2200">
    <property type="match status" value="1"/>
</dbReference>
<keyword evidence="3" id="KW-0732">Signal</keyword>
<feature type="domain" description="FimV N-terminal" evidence="4">
    <location>
        <begin position="24"/>
        <end position="126"/>
    </location>
</feature>
<protein>
    <submittedName>
        <fullName evidence="5">Pilus assembly protein FimV</fullName>
    </submittedName>
</protein>
<gene>
    <name evidence="5" type="ORF">SAMN05421686_103262</name>
</gene>
<feature type="chain" id="PRO_5012094300" evidence="3">
    <location>
        <begin position="24"/>
        <end position="1100"/>
    </location>
</feature>
<feature type="region of interest" description="Disordered" evidence="2">
    <location>
        <begin position="143"/>
        <end position="177"/>
    </location>
</feature>
<dbReference type="Pfam" id="PF25800">
    <property type="entry name" value="FimV_N"/>
    <property type="match status" value="1"/>
</dbReference>
<feature type="region of interest" description="Disordered" evidence="2">
    <location>
        <begin position="262"/>
        <end position="282"/>
    </location>
</feature>
<evidence type="ECO:0000256" key="1">
    <source>
        <dbReference type="SAM" id="Coils"/>
    </source>
</evidence>
<reference evidence="6" key="1">
    <citation type="submission" date="2017-01" db="EMBL/GenBank/DDBJ databases">
        <authorList>
            <person name="Varghese N."/>
            <person name="Submissions S."/>
        </authorList>
    </citation>
    <scope>NUCLEOTIDE SEQUENCE [LARGE SCALE GENOMIC DNA]</scope>
    <source>
        <strain evidence="6">DSM 24913</strain>
    </source>
</reference>
<feature type="coiled-coil region" evidence="1">
    <location>
        <begin position="514"/>
        <end position="541"/>
    </location>
</feature>
<dbReference type="NCBIfam" id="TIGR03505">
    <property type="entry name" value="FimV_core"/>
    <property type="match status" value="1"/>
</dbReference>
<feature type="compositionally biased region" description="Acidic residues" evidence="2">
    <location>
        <begin position="920"/>
        <end position="930"/>
    </location>
</feature>
<feature type="compositionally biased region" description="Polar residues" evidence="2">
    <location>
        <begin position="143"/>
        <end position="154"/>
    </location>
</feature>
<dbReference type="InterPro" id="IPR018392">
    <property type="entry name" value="LysM"/>
</dbReference>
<feature type="compositionally biased region" description="Acidic residues" evidence="2">
    <location>
        <begin position="433"/>
        <end position="443"/>
    </location>
</feature>
<evidence type="ECO:0000313" key="5">
    <source>
        <dbReference type="EMBL" id="SIS68342.1"/>
    </source>
</evidence>
<feature type="compositionally biased region" description="Acidic residues" evidence="2">
    <location>
        <begin position="986"/>
        <end position="1009"/>
    </location>
</feature>
<evidence type="ECO:0000313" key="6">
    <source>
        <dbReference type="Proteomes" id="UP000185639"/>
    </source>
</evidence>
<evidence type="ECO:0000256" key="2">
    <source>
        <dbReference type="SAM" id="MobiDB-lite"/>
    </source>
</evidence>
<feature type="coiled-coil region" evidence="1">
    <location>
        <begin position="317"/>
        <end position="358"/>
    </location>
</feature>
<dbReference type="OrthoDB" id="5298707at2"/>
<keyword evidence="1" id="KW-0175">Coiled coil</keyword>
<dbReference type="NCBIfam" id="TIGR03504">
    <property type="entry name" value="FimV_Cterm"/>
    <property type="match status" value="1"/>
</dbReference>
<feature type="signal peptide" evidence="3">
    <location>
        <begin position="1"/>
        <end position="23"/>
    </location>
</feature>
<feature type="region of interest" description="Disordered" evidence="2">
    <location>
        <begin position="364"/>
        <end position="445"/>
    </location>
</feature>
<feature type="compositionally biased region" description="Polar residues" evidence="2">
    <location>
        <begin position="268"/>
        <end position="282"/>
    </location>
</feature>
<feature type="compositionally biased region" description="Acidic residues" evidence="2">
    <location>
        <begin position="938"/>
        <end position="975"/>
    </location>
</feature>
<feature type="compositionally biased region" description="Acidic residues" evidence="2">
    <location>
        <begin position="808"/>
        <end position="881"/>
    </location>
</feature>
<dbReference type="InterPro" id="IPR038440">
    <property type="entry name" value="FimV_C_sf"/>
</dbReference>
<proteinExistence type="predicted"/>
<dbReference type="EMBL" id="FTOH01000003">
    <property type="protein sequence ID" value="SIS68342.1"/>
    <property type="molecule type" value="Genomic_DNA"/>
</dbReference>
<evidence type="ECO:0000256" key="3">
    <source>
        <dbReference type="SAM" id="SignalP"/>
    </source>
</evidence>
<accession>A0A1N7L3B1</accession>
<feature type="compositionally biased region" description="Acidic residues" evidence="2">
    <location>
        <begin position="776"/>
        <end position="800"/>
    </location>
</feature>
<dbReference type="AlphaFoldDB" id="A0A1N7L3B1"/>
<sequence length="1100" mass="116772">MKRLLAKSILLAGGMSLSSHILALGLGEMELDSALNQPLSAEIKLIDTQGLTSSEIKPKLASAADFERAGIDRYQFLTQMKFSVNGDRILITTRDPVNEPFLNFLVELNWPAGRVLREYTVLLDPPVFEEGRVQPLVAVPAGSVQSQTTVTAPQSRPEPKPTPKRSNSWQTPAAPGTYKVQPNDTLWEIALATRPDASVTPQQMMIALQDVNPGAFINGNINRLKTHTVLDIPDASIIETVNNREAVAEVVRQNRELKAGVAQIDATGRNTDTSGPRKSTGNGEVRLLASEASGDSNQSGGAVSGKAGTAGAAETDLAIALENLDKSQRENQELVERLNALEEQLAKMERLISLQNDQLANMQAGTEPAAKADATVQEPAAETAGVATTEAATEQTSESVTESATTPAEDAAPVEQQTETEAVAEAAPQEAPATEDAESESEAGTDYNYSEGAAAETEQAAPVQTAEQKAMAERAAAEARRSAAESDKGIVAKVMADPYPYFAVAAGLLLMLVYAIMKLKARKEEDAVAEAEAELNAAEAAAMAPGNSELDLPDNNDLPGFDDNLSSDHGDDSFGNFDLGDEELGSNIESDLSDIDLDAYEDADGEYETVGQTEDAISESDIYIAYGKFDQAIELLKGAIASEPERTDLRLKQLEVLSSLDDAEAFAEAEANLIAIGDSAANAEAAEFRQQLSNPIEPEIRADEPGALSLDGELPSIDESAEDEFEGGMDFGAALDFGDDAAPEDDGIGAQLEEVPDLKLDESSDFDAEKEGVDMSLEDDAPELDDDLLNFDLGDDDELSAETVAADSSDDVLTEESDSLASLDDSDDELPSLDLDADDLTTDFEDITAELPAESENDTESAIDFSVDDFDLDSESDDLVDPTETLEGPAESPVAGELADVEDDLSLDFEVDEATTSSNEELDDLLDADGDLNSVGSSEEELPELTFDVEDSSDSELAESADDVSVEEAGEEAGEEVAHEAPESDTSVDESSADEDELVAAPDSEGENVSDDLEALMSGDDDLAGGSDLIGGIDLDELAAADDEFDFLAGTDECATKLDLARAYVDMEDIDGAKELLQEVVQEGNDAQKQEAKDLMDKLA</sequence>
<dbReference type="InterPro" id="IPR057840">
    <property type="entry name" value="FimV_N"/>
</dbReference>
<dbReference type="InterPro" id="IPR020011">
    <property type="entry name" value="FimV_C"/>
</dbReference>
<name>A0A1N7L3B1_9GAMM</name>
<dbReference type="Proteomes" id="UP000185639">
    <property type="component" value="Unassembled WGS sequence"/>
</dbReference>
<organism evidence="5 6">
    <name type="scientific">Thalassolituus maritimus</name>
    <dbReference type="NCBI Taxonomy" id="484498"/>
    <lineage>
        <taxon>Bacteria</taxon>
        <taxon>Pseudomonadati</taxon>
        <taxon>Pseudomonadota</taxon>
        <taxon>Gammaproteobacteria</taxon>
        <taxon>Oceanospirillales</taxon>
        <taxon>Oceanospirillaceae</taxon>
        <taxon>Thalassolituus</taxon>
    </lineage>
</organism>
<dbReference type="Gene3D" id="3.10.350.10">
    <property type="entry name" value="LysM domain"/>
    <property type="match status" value="1"/>
</dbReference>
<feature type="region of interest" description="Disordered" evidence="2">
    <location>
        <begin position="752"/>
        <end position="1009"/>
    </location>
</feature>
<keyword evidence="6" id="KW-1185">Reference proteome</keyword>